<dbReference type="GO" id="GO:0008758">
    <property type="term" value="F:UDP-2,3-diacylglucosamine hydrolase activity"/>
    <property type="evidence" value="ECO:0007669"/>
    <property type="project" value="TreeGrafter"/>
</dbReference>
<dbReference type="SUPFAM" id="SSF56300">
    <property type="entry name" value="Metallo-dependent phosphatases"/>
    <property type="match status" value="1"/>
</dbReference>
<reference evidence="1" key="2">
    <citation type="submission" date="2021-04" db="EMBL/GenBank/DDBJ databases">
        <authorList>
            <person name="Gilroy R."/>
        </authorList>
    </citation>
    <scope>NUCLEOTIDE SEQUENCE</scope>
    <source>
        <strain evidence="1">ChiSjej3B21-8574</strain>
    </source>
</reference>
<evidence type="ECO:0000313" key="1">
    <source>
        <dbReference type="EMBL" id="HJC49260.1"/>
    </source>
</evidence>
<gene>
    <name evidence="1" type="ORF">H9754_01545</name>
</gene>
<comment type="caution">
    <text evidence="1">The sequence shown here is derived from an EMBL/GenBank/DDBJ whole genome shotgun (WGS) entry which is preliminary data.</text>
</comment>
<dbReference type="GO" id="GO:0009245">
    <property type="term" value="P:lipid A biosynthetic process"/>
    <property type="evidence" value="ECO:0007669"/>
    <property type="project" value="TreeGrafter"/>
</dbReference>
<accession>A0A9D2T8S5</accession>
<organism evidence="1 2">
    <name type="scientific">Candidatus Anaerostipes avistercoris</name>
    <dbReference type="NCBI Taxonomy" id="2838462"/>
    <lineage>
        <taxon>Bacteria</taxon>
        <taxon>Bacillati</taxon>
        <taxon>Bacillota</taxon>
        <taxon>Clostridia</taxon>
        <taxon>Lachnospirales</taxon>
        <taxon>Lachnospiraceae</taxon>
        <taxon>Anaerostipes</taxon>
    </lineage>
</organism>
<evidence type="ECO:0000313" key="2">
    <source>
        <dbReference type="Proteomes" id="UP000823904"/>
    </source>
</evidence>
<dbReference type="Proteomes" id="UP000823904">
    <property type="component" value="Unassembled WGS sequence"/>
</dbReference>
<name>A0A9D2T8S5_9FIRM</name>
<dbReference type="EMBL" id="DWWD01000009">
    <property type="protein sequence ID" value="HJC49260.1"/>
    <property type="molecule type" value="Genomic_DNA"/>
</dbReference>
<protein>
    <submittedName>
        <fullName evidence="1">Metallophosphoesterase family protein</fullName>
    </submittedName>
</protein>
<proteinExistence type="predicted"/>
<dbReference type="InterPro" id="IPR029052">
    <property type="entry name" value="Metallo-depent_PP-like"/>
</dbReference>
<dbReference type="PANTHER" id="PTHR34990">
    <property type="entry name" value="UDP-2,3-DIACYLGLUCOSAMINE HYDROLASE-RELATED"/>
    <property type="match status" value="1"/>
</dbReference>
<dbReference type="InterPro" id="IPR043461">
    <property type="entry name" value="LpxH-like"/>
</dbReference>
<dbReference type="GO" id="GO:0016020">
    <property type="term" value="C:membrane"/>
    <property type="evidence" value="ECO:0007669"/>
    <property type="project" value="GOC"/>
</dbReference>
<sequence>MSSSSRISRAFQNPCRLPLDQSSRYVLFSDCHRGAGKSNDNFLKNEFLYVSALKHYMGQNFTYIELGDGDELWENRSLSDIKAAHGESFQLLSEFRQKNRFYAVYGNHDISKRKELPSGMIMEDQEQQTDLYLTHGHQADFLNCVLWPVSRFLVRYLWRPLEQLGVPDPTSAAKNNRKKKRAEKRLTHWARQHHHLLITGHTHHPMIGTPSSPYSNTGSCVSPSGITCIEITNRCLTLIKWTLGTRPDRTLFVERIPLGKTVCIHDYA</sequence>
<reference evidence="1" key="1">
    <citation type="journal article" date="2021" name="PeerJ">
        <title>Extensive microbial diversity within the chicken gut microbiome revealed by metagenomics and culture.</title>
        <authorList>
            <person name="Gilroy R."/>
            <person name="Ravi A."/>
            <person name="Getino M."/>
            <person name="Pursley I."/>
            <person name="Horton D.L."/>
            <person name="Alikhan N.F."/>
            <person name="Baker D."/>
            <person name="Gharbi K."/>
            <person name="Hall N."/>
            <person name="Watson M."/>
            <person name="Adriaenssens E.M."/>
            <person name="Foster-Nyarko E."/>
            <person name="Jarju S."/>
            <person name="Secka A."/>
            <person name="Antonio M."/>
            <person name="Oren A."/>
            <person name="Chaudhuri R.R."/>
            <person name="La Ragione R."/>
            <person name="Hildebrand F."/>
            <person name="Pallen M.J."/>
        </authorList>
    </citation>
    <scope>NUCLEOTIDE SEQUENCE</scope>
    <source>
        <strain evidence="1">ChiSjej3B21-8574</strain>
    </source>
</reference>
<dbReference type="AlphaFoldDB" id="A0A9D2T8S5"/>
<dbReference type="PANTHER" id="PTHR34990:SF2">
    <property type="entry name" value="BLL8164 PROTEIN"/>
    <property type="match status" value="1"/>
</dbReference>
<dbReference type="Gene3D" id="3.60.21.10">
    <property type="match status" value="1"/>
</dbReference>